<organism evidence="2">
    <name type="scientific">Timema cristinae</name>
    <name type="common">Walking stick</name>
    <dbReference type="NCBI Taxonomy" id="61476"/>
    <lineage>
        <taxon>Eukaryota</taxon>
        <taxon>Metazoa</taxon>
        <taxon>Ecdysozoa</taxon>
        <taxon>Arthropoda</taxon>
        <taxon>Hexapoda</taxon>
        <taxon>Insecta</taxon>
        <taxon>Pterygota</taxon>
        <taxon>Neoptera</taxon>
        <taxon>Polyneoptera</taxon>
        <taxon>Phasmatodea</taxon>
        <taxon>Timematodea</taxon>
        <taxon>Timematoidea</taxon>
        <taxon>Timematidae</taxon>
        <taxon>Timema</taxon>
    </lineage>
</organism>
<dbReference type="PANTHER" id="PTHR31701">
    <property type="entry name" value="ENDOPLASMIC RETICULUM MEMBRANE-ASSOCIATED RNA DEGRADATION PROTEIN"/>
    <property type="match status" value="1"/>
</dbReference>
<dbReference type="InterPro" id="IPR039635">
    <property type="entry name" value="ERMARD"/>
</dbReference>
<accession>A0A7R9H0E7</accession>
<protein>
    <recommendedName>
        <fullName evidence="1">DUF4209 domain-containing protein</fullName>
    </recommendedName>
</protein>
<dbReference type="InterPro" id="IPR025209">
    <property type="entry name" value="DUF4209"/>
</dbReference>
<evidence type="ECO:0000313" key="2">
    <source>
        <dbReference type="EMBL" id="CAD7404173.1"/>
    </source>
</evidence>
<name>A0A7R9H0E7_TIMCR</name>
<gene>
    <name evidence="2" type="ORF">TCEB3V08_LOCUS7377</name>
</gene>
<sequence>MAVLKEAGPIALQQFWDLCKWTNKEQEIKEQYSVLLGGSPTAVLEAMLFLTALIEHSLGKIFLLHGETVPSLLRDLLGTQELKNILGSTPIVFMQVLIGTPLGMNLRNIVWHGFPRPEEIKDHFVTTLLITVASIGELLETQGVDICQLPNRTPVVNLPECAEVLAGCFPNIHDYQEQVLELNQPHSTTWDAILQHYIERRYGTSLALVLPHLEQLLRVIFCTVNNCQVRLLTAETTAFYTTLDEILAPTIVGAGGTVVNNMRSLLGDSIIELLEDMLTHQAGPRVRDKLSHGECDLLNIPPALTNHVICVALALMCRLANTLVVLSSTAEDGEIEVRISRLSLFILGHTCSGDYDLHFHDRCFVVVSEEGHHLTGIVAYYALT</sequence>
<dbReference type="PANTHER" id="PTHR31701:SF2">
    <property type="entry name" value="ENDOPLASMIC RETICULUM MEMBRANE-ASSOCIATED RNA DEGRADATION PROTEIN"/>
    <property type="match status" value="1"/>
</dbReference>
<proteinExistence type="predicted"/>
<feature type="domain" description="DUF4209" evidence="1">
    <location>
        <begin position="56"/>
        <end position="134"/>
    </location>
</feature>
<reference evidence="2" key="1">
    <citation type="submission" date="2020-11" db="EMBL/GenBank/DDBJ databases">
        <authorList>
            <person name="Tran Van P."/>
        </authorList>
    </citation>
    <scope>NUCLEOTIDE SEQUENCE</scope>
</reference>
<dbReference type="Pfam" id="PF13910">
    <property type="entry name" value="DUF4209"/>
    <property type="match status" value="1"/>
</dbReference>
<dbReference type="AlphaFoldDB" id="A0A7R9H0E7"/>
<dbReference type="EMBL" id="OC319074">
    <property type="protein sequence ID" value="CAD7404173.1"/>
    <property type="molecule type" value="Genomic_DNA"/>
</dbReference>
<evidence type="ECO:0000259" key="1">
    <source>
        <dbReference type="Pfam" id="PF13910"/>
    </source>
</evidence>